<evidence type="ECO:0000256" key="1">
    <source>
        <dbReference type="SAM" id="Phobius"/>
    </source>
</evidence>
<protein>
    <recommendedName>
        <fullName evidence="6">VWFA domain-containing protein</fullName>
    </recommendedName>
</protein>
<dbReference type="PANTHER" id="PTHR22796:SF1">
    <property type="entry name" value="VWFA DOMAIN-CONTAINING PROTEIN"/>
    <property type="match status" value="1"/>
</dbReference>
<evidence type="ECO:0000259" key="3">
    <source>
        <dbReference type="PROSITE" id="PS51717"/>
    </source>
</evidence>
<dbReference type="InterPro" id="IPR036465">
    <property type="entry name" value="vWFA_dom_sf"/>
</dbReference>
<keyword evidence="1" id="KW-0812">Transmembrane</keyword>
<dbReference type="STRING" id="695850.A0A067CGR2"/>
<feature type="transmembrane region" description="Helical" evidence="1">
    <location>
        <begin position="190"/>
        <end position="207"/>
    </location>
</feature>
<evidence type="ECO:0000313" key="4">
    <source>
        <dbReference type="EMBL" id="KDO26012.1"/>
    </source>
</evidence>
<dbReference type="SUPFAM" id="SSF52540">
    <property type="entry name" value="P-loop containing nucleoside triphosphate hydrolases"/>
    <property type="match status" value="1"/>
</dbReference>
<feature type="domain" description="VLIG-type G" evidence="3">
    <location>
        <begin position="762"/>
        <end position="857"/>
    </location>
</feature>
<dbReference type="InterPro" id="IPR030383">
    <property type="entry name" value="G_VLIG_dom"/>
</dbReference>
<dbReference type="InterPro" id="IPR027417">
    <property type="entry name" value="P-loop_NTPase"/>
</dbReference>
<dbReference type="KEGG" id="spar:SPRG_22223"/>
<gene>
    <name evidence="4" type="ORF">SPRG_22223</name>
</gene>
<reference evidence="4 5" key="1">
    <citation type="journal article" date="2013" name="PLoS Genet.">
        <title>Distinctive expansion of potential virulence genes in the genome of the oomycete fish pathogen Saprolegnia parasitica.</title>
        <authorList>
            <person name="Jiang R.H."/>
            <person name="de Bruijn I."/>
            <person name="Haas B.J."/>
            <person name="Belmonte R."/>
            <person name="Lobach L."/>
            <person name="Christie J."/>
            <person name="van den Ackerveken G."/>
            <person name="Bottin A."/>
            <person name="Bulone V."/>
            <person name="Diaz-Moreno S.M."/>
            <person name="Dumas B."/>
            <person name="Fan L."/>
            <person name="Gaulin E."/>
            <person name="Govers F."/>
            <person name="Grenville-Briggs L.J."/>
            <person name="Horner N.R."/>
            <person name="Levin J.Z."/>
            <person name="Mammella M."/>
            <person name="Meijer H.J."/>
            <person name="Morris P."/>
            <person name="Nusbaum C."/>
            <person name="Oome S."/>
            <person name="Phillips A.J."/>
            <person name="van Rooyen D."/>
            <person name="Rzeszutek E."/>
            <person name="Saraiva M."/>
            <person name="Secombes C.J."/>
            <person name="Seidl M.F."/>
            <person name="Snel B."/>
            <person name="Stassen J.H."/>
            <person name="Sykes S."/>
            <person name="Tripathy S."/>
            <person name="van den Berg H."/>
            <person name="Vega-Arreguin J.C."/>
            <person name="Wawra S."/>
            <person name="Young S.K."/>
            <person name="Zeng Q."/>
            <person name="Dieguez-Uribeondo J."/>
            <person name="Russ C."/>
            <person name="Tyler B.M."/>
            <person name="van West P."/>
        </authorList>
    </citation>
    <scope>NUCLEOTIDE SEQUENCE [LARGE SCALE GENOMIC DNA]</scope>
    <source>
        <strain evidence="4 5">CBS 223.65</strain>
    </source>
</reference>
<accession>A0A067CGR2</accession>
<dbReference type="Proteomes" id="UP000030745">
    <property type="component" value="Unassembled WGS sequence"/>
</dbReference>
<name>A0A067CGR2_SAPPC</name>
<dbReference type="OrthoDB" id="2343366at2759"/>
<dbReference type="EMBL" id="KK583227">
    <property type="protein sequence ID" value="KDO26012.1"/>
    <property type="molecule type" value="Genomic_DNA"/>
</dbReference>
<dbReference type="PROSITE" id="PS51717">
    <property type="entry name" value="G_VLIG"/>
    <property type="match status" value="1"/>
</dbReference>
<evidence type="ECO:0000313" key="5">
    <source>
        <dbReference type="Proteomes" id="UP000030745"/>
    </source>
</evidence>
<dbReference type="RefSeq" id="XP_012203361.1">
    <property type="nucleotide sequence ID" value="XM_012347971.1"/>
</dbReference>
<keyword evidence="1" id="KW-1133">Transmembrane helix</keyword>
<dbReference type="GO" id="GO:0005525">
    <property type="term" value="F:GTP binding"/>
    <property type="evidence" value="ECO:0007669"/>
    <property type="project" value="InterPro"/>
</dbReference>
<feature type="domain" description="VWFA" evidence="2">
    <location>
        <begin position="1561"/>
        <end position="1737"/>
    </location>
</feature>
<feature type="transmembrane region" description="Helical" evidence="1">
    <location>
        <begin position="227"/>
        <end position="252"/>
    </location>
</feature>
<dbReference type="OMA" id="CMENDAA"/>
<dbReference type="Gene3D" id="3.40.50.410">
    <property type="entry name" value="von Willebrand factor, type A domain"/>
    <property type="match status" value="1"/>
</dbReference>
<sequence>MLPARTKELAAVLEKAMRASSGLKTLRASTSASPFQALVHDYYLPIFAWAESQYDRLNPPAATTKTCLVLGLSCVQGGGKTTMTSYLELLFKATGKNCAVLSIDDAALQAWDVFPEAMLGDVTLASLQDQFRADVAANVAHHLDELQVRCLRNAAYLFYITDEPSEAAEMVAHTAMVADFALLKEHLSSAMQLPMCLYFAASVAHAINVEYRQLLRMDPRMTGKKSFAQALTGSFMGFFGGDAFVPLTFPFLSAANAAPMRLILPKIRNALQSHHDHWCHDLKRFLHDKVVFDIIVSHVVAIEGRKKDHQAQLRAIKEAIVHEAFVSAVDEKNAAHDGSSTVMTTTITNATNARVSYSKQHVAGGATMLQLTPLRGDALAKLKLPLEASVVFVAVVGTVVVVVYTLDGKTHVRAFQSHGRRAMTQLLLKQFPHLVERCDFDATHRMLGLLHSTHKVELFAFNESYKLLERVHQVNLLLLRPTPPFTQFFVFGGDNHGVFCAGEDGSAQSYFLRTQQLSKHVPQFVATPSTKVLKLHDGAFVTLMTHDHAPLPEAELTLPARLNWPATQARAYADTIVLLDPTTALVVELKMTVVTGKVAWQLQCAQEAAPATAGEAHVLWALFHVFEKFPVRALMDDDGGLLPHALQLHVLAETPARRNVLSVVLDGVMAKLLALNKDLSTLSLAKDVEVGSASLVWPTMALAPWILELVGFVPVPICRAHDNQLVLLRDGVTATFTGGSEAHTLAPQIGFGPASHVLQAWTGPVVVLTSMGKQSTGKSYFLNHLTGSSFAISGARCTDGVWLTLRRLGRCLVVVLDFEGPGSFERSAQEDTFLSVLNAAISRLTVFRIEMRFDKDIDGMFAKFQQGVALLKGDERLFRGQLYLNAKDVNPNDQASVVAEFESKLSVLLSENTADNFVSAMYGGDVVITCCPPLGNKGYYEALAEAATLLTNARDTKAYANGHDFHECLCMVLAKIALLDWTSMEDNVQAHKSVVSRQHVRYALRHGVLDDGTSLGPDHDAAMTAQFQAAVTDPEMVAPNDETLDFGLDLNESDVAANLASAKATLLLYLHRFLDHMDEPRTVLQEARFDAIWGFVVWRREYRVRGWFEALGVVHRDERDGLDACVLKTKQFLRRCQHTCANCKLGCFESFLHEANVVHDCGTNHKCQGHCAYCLNDSVPCGAAAGHAGACNCGVLDHTCPAPCAMANASNCDGSCHLAADHEGAHSCSVVLHCCGDPCAAPNCRSLCTQPFALAHDRHHCGANRCQQLCSYADCGNGCAADDHFHAPDALHACGKEHLCAAECAVDGMCEVKVQLEKTTETFCGARSTFEYTHQAMNGGRKKCAASLPTGRLDHDGVGHACTTAVHTCTVRCPCCQYYCEKAFGHADLHKTSHGNMKETYFVSDSASVDIDGRQYTAGERGVAEMCPFFCAKMGRGHVHYIACDYPSAAKCVYATSDGRRHCTVPLEPHPKQPMDEVLHETYWKLLGWEDPVTSAIERAAFGLCPFQCDAPDHKADDPSYCVLDAWHVPSSANDALAPGHTRVQGHVFNCKHYAGRGMDHHVFVLDASGSMSGQPWLDVTAAVHAYLADQRAKKGPTCADIVSIVTFSSRGRIEYEARSLDEMLQVTIPFQGQATDFDSGLRCAIEVLSRNPHATYTPVVLFFSDGYPNNTGSGVYLAQHIATTFSRHQLLSFLVGFGQMNFVCLEQLAVHMQGTFHNAVSGIDLLETFKQISVAVHLKTGLVCKAP</sequence>
<proteinExistence type="predicted"/>
<organism evidence="4 5">
    <name type="scientific">Saprolegnia parasitica (strain CBS 223.65)</name>
    <dbReference type="NCBI Taxonomy" id="695850"/>
    <lineage>
        <taxon>Eukaryota</taxon>
        <taxon>Sar</taxon>
        <taxon>Stramenopiles</taxon>
        <taxon>Oomycota</taxon>
        <taxon>Saprolegniomycetes</taxon>
        <taxon>Saprolegniales</taxon>
        <taxon>Saprolegniaceae</taxon>
        <taxon>Saprolegnia</taxon>
    </lineage>
</organism>
<dbReference type="CDD" id="cd00198">
    <property type="entry name" value="vWFA"/>
    <property type="match status" value="1"/>
</dbReference>
<evidence type="ECO:0000259" key="2">
    <source>
        <dbReference type="PROSITE" id="PS50234"/>
    </source>
</evidence>
<dbReference type="Pfam" id="PF00092">
    <property type="entry name" value="VWA"/>
    <property type="match status" value="1"/>
</dbReference>
<dbReference type="VEuPathDB" id="FungiDB:SPRG_22223"/>
<dbReference type="InterPro" id="IPR002035">
    <property type="entry name" value="VWF_A"/>
</dbReference>
<dbReference type="Gene3D" id="3.40.50.300">
    <property type="entry name" value="P-loop containing nucleotide triphosphate hydrolases"/>
    <property type="match status" value="2"/>
</dbReference>
<evidence type="ECO:0008006" key="6">
    <source>
        <dbReference type="Google" id="ProtNLM"/>
    </source>
</evidence>
<dbReference type="PROSITE" id="PS50234">
    <property type="entry name" value="VWFA"/>
    <property type="match status" value="1"/>
</dbReference>
<dbReference type="GeneID" id="24142606"/>
<dbReference type="PANTHER" id="PTHR22796">
    <property type="entry name" value="URG4-RELATED"/>
    <property type="match status" value="1"/>
</dbReference>
<keyword evidence="5" id="KW-1185">Reference proteome</keyword>
<keyword evidence="1" id="KW-0472">Membrane</keyword>
<dbReference type="SUPFAM" id="SSF53300">
    <property type="entry name" value="vWA-like"/>
    <property type="match status" value="1"/>
</dbReference>